<comment type="caution">
    <text evidence="4">The sequence shown here is derived from an EMBL/GenBank/DDBJ whole genome shotgun (WGS) entry which is preliminary data.</text>
</comment>
<dbReference type="InterPro" id="IPR025646">
    <property type="entry name" value="DUF4350"/>
</dbReference>
<dbReference type="EMBL" id="BOQL01000049">
    <property type="protein sequence ID" value="GIM74217.1"/>
    <property type="molecule type" value="Genomic_DNA"/>
</dbReference>
<dbReference type="RefSeq" id="WP_212991899.1">
    <property type="nucleotide sequence ID" value="NZ_BAABEA010000026.1"/>
</dbReference>
<dbReference type="Proteomes" id="UP000681340">
    <property type="component" value="Unassembled WGS sequence"/>
</dbReference>
<feature type="domain" description="DUF4350" evidence="3">
    <location>
        <begin position="43"/>
        <end position="213"/>
    </location>
</feature>
<dbReference type="Pfam" id="PF14258">
    <property type="entry name" value="DUF4350"/>
    <property type="match status" value="1"/>
</dbReference>
<evidence type="ECO:0000313" key="5">
    <source>
        <dbReference type="Proteomes" id="UP000681340"/>
    </source>
</evidence>
<gene>
    <name evidence="4" type="ORF">Aau02nite_59890</name>
</gene>
<evidence type="ECO:0000259" key="3">
    <source>
        <dbReference type="Pfam" id="PF14258"/>
    </source>
</evidence>
<evidence type="ECO:0000313" key="4">
    <source>
        <dbReference type="EMBL" id="GIM74217.1"/>
    </source>
</evidence>
<reference evidence="4" key="1">
    <citation type="submission" date="2021-03" db="EMBL/GenBank/DDBJ databases">
        <title>Whole genome shotgun sequence of Actinoplanes auranticolor NBRC 12245.</title>
        <authorList>
            <person name="Komaki H."/>
            <person name="Tamura T."/>
        </authorList>
    </citation>
    <scope>NUCLEOTIDE SEQUENCE</scope>
    <source>
        <strain evidence="4">NBRC 12245</strain>
    </source>
</reference>
<evidence type="ECO:0000256" key="1">
    <source>
        <dbReference type="SAM" id="MobiDB-lite"/>
    </source>
</evidence>
<accession>A0A919VSH8</accession>
<dbReference type="AlphaFoldDB" id="A0A919VSH8"/>
<feature type="region of interest" description="Disordered" evidence="1">
    <location>
        <begin position="228"/>
        <end position="291"/>
    </location>
</feature>
<feature type="compositionally biased region" description="Acidic residues" evidence="1">
    <location>
        <begin position="241"/>
        <end position="276"/>
    </location>
</feature>
<protein>
    <recommendedName>
        <fullName evidence="3">DUF4350 domain-containing protein</fullName>
    </recommendedName>
</protein>
<proteinExistence type="predicted"/>
<evidence type="ECO:0000256" key="2">
    <source>
        <dbReference type="SAM" id="SignalP"/>
    </source>
</evidence>
<keyword evidence="2" id="KW-0732">Signal</keyword>
<feature type="signal peptide" evidence="2">
    <location>
        <begin position="1"/>
        <end position="28"/>
    </location>
</feature>
<keyword evidence="5" id="KW-1185">Reference proteome</keyword>
<feature type="chain" id="PRO_5036689041" description="DUF4350 domain-containing protein" evidence="2">
    <location>
        <begin position="29"/>
        <end position="444"/>
    </location>
</feature>
<sequence length="444" mass="46299">MKSRRWLRFALPLGFVAALATMTGVAHVVQQPDPTDASFLSPTSTEGDGARLLADALTSDGVQVTVRSSSAEAITEAAAAGSVTLFVTTPGLVHPDYLERLATLPEQVRVVLVAPGQDELAAAGLSVPVGGPRWTATAPQPGCATDFANAAGPAAVQRWRYDVSAYDAVRCYGDGLVEFRSSQVAMTLVGAADPFRNDRSDEHGNRTLARGLLGRSPAVIWLDLHEREPAPDDSGRPTEPEQPEQPDPDPDGDDPDDSGDPSGDEEPTGEPQDGGEADQSAQGGGNGVSDSPLARAFPPAVWATLALLALAALALAAASARRLGAPVAEPLPVRVRAAETVRGLGGLYRRAGARSTSLATLQGAARVRLAEHYGLPADVSADEVAERVAATVGQPVLDVRHMLSGGIEDSDEELARAATTLQNLVRFVTGQQNWQQAPDEGNVT</sequence>
<name>A0A919VSH8_9ACTN</name>
<organism evidence="4 5">
    <name type="scientific">Actinoplanes auranticolor</name>
    <dbReference type="NCBI Taxonomy" id="47988"/>
    <lineage>
        <taxon>Bacteria</taxon>
        <taxon>Bacillati</taxon>
        <taxon>Actinomycetota</taxon>
        <taxon>Actinomycetes</taxon>
        <taxon>Micromonosporales</taxon>
        <taxon>Micromonosporaceae</taxon>
        <taxon>Actinoplanes</taxon>
    </lineage>
</organism>
<feature type="compositionally biased region" description="Basic and acidic residues" evidence="1">
    <location>
        <begin position="228"/>
        <end position="239"/>
    </location>
</feature>